<evidence type="ECO:0000313" key="7">
    <source>
        <dbReference type="EMBL" id="TLC98482.1"/>
    </source>
</evidence>
<feature type="transmembrane region" description="Helical" evidence="5">
    <location>
        <begin position="17"/>
        <end position="37"/>
    </location>
</feature>
<comment type="caution">
    <text evidence="7">The sequence shown here is derived from an EMBL/GenBank/DDBJ whole genome shotgun (WGS) entry which is preliminary data.</text>
</comment>
<dbReference type="STRING" id="180332.GCA_000797495_01985"/>
<keyword evidence="2" id="KW-0597">Phosphoprotein</keyword>
<evidence type="ECO:0000256" key="4">
    <source>
        <dbReference type="ARBA" id="ARBA00022777"/>
    </source>
</evidence>
<dbReference type="Proteomes" id="UP000306509">
    <property type="component" value="Unassembled WGS sequence"/>
</dbReference>
<dbReference type="GO" id="GO:0016020">
    <property type="term" value="C:membrane"/>
    <property type="evidence" value="ECO:0007669"/>
    <property type="project" value="UniProtKB-SubCell"/>
</dbReference>
<evidence type="ECO:0000256" key="3">
    <source>
        <dbReference type="ARBA" id="ARBA00022679"/>
    </source>
</evidence>
<dbReference type="InterPro" id="IPR003660">
    <property type="entry name" value="HAMP_dom"/>
</dbReference>
<keyword evidence="5" id="KW-0812">Transmembrane</keyword>
<dbReference type="SMART" id="SM00304">
    <property type="entry name" value="HAMP"/>
    <property type="match status" value="1"/>
</dbReference>
<dbReference type="GO" id="GO:0000155">
    <property type="term" value="F:phosphorelay sensor kinase activity"/>
    <property type="evidence" value="ECO:0007669"/>
    <property type="project" value="InterPro"/>
</dbReference>
<keyword evidence="5" id="KW-1133">Transmembrane helix</keyword>
<organism evidence="7 8">
    <name type="scientific">Robinsoniella peoriensis</name>
    <dbReference type="NCBI Taxonomy" id="180332"/>
    <lineage>
        <taxon>Bacteria</taxon>
        <taxon>Bacillati</taxon>
        <taxon>Bacillota</taxon>
        <taxon>Clostridia</taxon>
        <taxon>Lachnospirales</taxon>
        <taxon>Lachnospiraceae</taxon>
        <taxon>Robinsoniella</taxon>
    </lineage>
</organism>
<reference evidence="7 8" key="1">
    <citation type="journal article" date="2019" name="Anaerobe">
        <title>Detection of Robinsoniella peoriensis in multiple bone samples of a trauma patient.</title>
        <authorList>
            <person name="Schrottner P."/>
            <person name="Hartwich K."/>
            <person name="Bunk B."/>
            <person name="Schober I."/>
            <person name="Helbig S."/>
            <person name="Rudolph W.W."/>
            <person name="Gunzer F."/>
        </authorList>
    </citation>
    <scope>NUCLEOTIDE SEQUENCE [LARGE SCALE GENOMIC DNA]</scope>
    <source>
        <strain evidence="7 8">DSM 106044</strain>
    </source>
</reference>
<evidence type="ECO:0000256" key="2">
    <source>
        <dbReference type="ARBA" id="ARBA00022553"/>
    </source>
</evidence>
<feature type="transmembrane region" description="Helical" evidence="5">
    <location>
        <begin position="290"/>
        <end position="313"/>
    </location>
</feature>
<dbReference type="Gene3D" id="3.30.450.20">
    <property type="entry name" value="PAS domain"/>
    <property type="match status" value="1"/>
</dbReference>
<dbReference type="InterPro" id="IPR036890">
    <property type="entry name" value="HATPase_C_sf"/>
</dbReference>
<name>A0A4U8Q3F5_9FIRM</name>
<protein>
    <submittedName>
        <fullName evidence="7">Sensor histidine kinase YehU</fullName>
        <ecNumber evidence="7">2.7.13.3</ecNumber>
    </submittedName>
</protein>
<dbReference type="Pfam" id="PF00672">
    <property type="entry name" value="HAMP"/>
    <property type="match status" value="1"/>
</dbReference>
<evidence type="ECO:0000259" key="6">
    <source>
        <dbReference type="PROSITE" id="PS50885"/>
    </source>
</evidence>
<dbReference type="Gene3D" id="3.30.565.10">
    <property type="entry name" value="Histidine kinase-like ATPase, C-terminal domain"/>
    <property type="match status" value="1"/>
</dbReference>
<comment type="subcellular location">
    <subcellularLocation>
        <location evidence="1">Membrane</location>
    </subcellularLocation>
</comment>
<accession>A0A4U8Q3F5</accession>
<evidence type="ECO:0000256" key="1">
    <source>
        <dbReference type="ARBA" id="ARBA00004370"/>
    </source>
</evidence>
<dbReference type="EC" id="2.7.13.3" evidence="7"/>
<proteinExistence type="predicted"/>
<dbReference type="Pfam" id="PF06580">
    <property type="entry name" value="His_kinase"/>
    <property type="match status" value="1"/>
</dbReference>
<dbReference type="PANTHER" id="PTHR34220:SF7">
    <property type="entry name" value="SENSOR HISTIDINE KINASE YPDA"/>
    <property type="match status" value="1"/>
</dbReference>
<dbReference type="RefSeq" id="WP_138003800.1">
    <property type="nucleotide sequence ID" value="NZ_QGQD01000093.1"/>
</dbReference>
<dbReference type="InterPro" id="IPR003594">
    <property type="entry name" value="HATPase_dom"/>
</dbReference>
<dbReference type="InterPro" id="IPR050640">
    <property type="entry name" value="Bact_2-comp_sensor_kinase"/>
</dbReference>
<gene>
    <name evidence="7" type="primary">yehU_35</name>
    <name evidence="7" type="ORF">DSM106044_04710</name>
</gene>
<dbReference type="AlphaFoldDB" id="A0A4U8Q3F5"/>
<dbReference type="InterPro" id="IPR010559">
    <property type="entry name" value="Sig_transdc_His_kin_internal"/>
</dbReference>
<dbReference type="SUPFAM" id="SSF55874">
    <property type="entry name" value="ATPase domain of HSP90 chaperone/DNA topoisomerase II/histidine kinase"/>
    <property type="match status" value="1"/>
</dbReference>
<dbReference type="CDD" id="cd06225">
    <property type="entry name" value="HAMP"/>
    <property type="match status" value="1"/>
</dbReference>
<feature type="domain" description="HAMP" evidence="6">
    <location>
        <begin position="315"/>
        <end position="367"/>
    </location>
</feature>
<dbReference type="PANTHER" id="PTHR34220">
    <property type="entry name" value="SENSOR HISTIDINE KINASE YPDA"/>
    <property type="match status" value="1"/>
</dbReference>
<dbReference type="PROSITE" id="PS50885">
    <property type="entry name" value="HAMP"/>
    <property type="match status" value="1"/>
</dbReference>
<keyword evidence="5" id="KW-0472">Membrane</keyword>
<keyword evidence="3 7" id="KW-0808">Transferase</keyword>
<evidence type="ECO:0000313" key="8">
    <source>
        <dbReference type="Proteomes" id="UP000306509"/>
    </source>
</evidence>
<dbReference type="Pfam" id="PF02518">
    <property type="entry name" value="HATPase_c"/>
    <property type="match status" value="1"/>
</dbReference>
<dbReference type="SUPFAM" id="SSF158472">
    <property type="entry name" value="HAMP domain-like"/>
    <property type="match status" value="1"/>
</dbReference>
<sequence length="586" mass="67964">MEERSHHQIIFQLKSKIIVIFVVCVIIPSIFFLGFFVKSYFSYALKSIIAEKQNIMKETHKNIELQFSSFKDTSMSLYYNEAAKNYINREDYSKEDKYISQLLSSIVNSEKYIVSAVLDLNGIIYNSGYHYLNWEEYLDEHLEQVLDKKGKVIWIPTQQMSASYNQRPKNFALARAINSANQNVGTLWLFFSEDLFTNILKNPIYHEEGTDYYIVSRNRHIVTSNYEEETGVVQNGELFTKALMQQNGSFSYQDPDTGKEKTVVCSSSEVNDWVLLTVTDQSVIFKDVNYIKWMASVIACLYAVFLFTAYYILSHYIFKPMQNLSTGLRRVSERDFQRIRETGSADEMGMLTANFNYMVDEIQCLIRDIREEEKAKNEEKIKVLSMQIGPHFIYNTLNTIKWMAAANKQTNIKKMIESLIKLMVSVTYNTNEEITLRQEVELLGCYVYIQKMRFMNFDFEYDLPMELGNLKILKLILQPFVENCIQYAFGDKPDGGRILMEFYKEDALYVKITDNGKGFNTGVLADCNAKDTSKGMDHVGIVNVMERIRLNYGESYHVSIVSHENEGTEVLLRLPVIGEEEGINFD</sequence>
<keyword evidence="8" id="KW-1185">Reference proteome</keyword>
<dbReference type="EMBL" id="QGQD01000093">
    <property type="protein sequence ID" value="TLC98482.1"/>
    <property type="molecule type" value="Genomic_DNA"/>
</dbReference>
<keyword evidence="4 7" id="KW-0418">Kinase</keyword>
<evidence type="ECO:0000256" key="5">
    <source>
        <dbReference type="SAM" id="Phobius"/>
    </source>
</evidence>
<dbReference type="Gene3D" id="1.10.287.130">
    <property type="match status" value="1"/>
</dbReference>